<evidence type="ECO:0000256" key="1">
    <source>
        <dbReference type="SAM" id="Coils"/>
    </source>
</evidence>
<dbReference type="EMBL" id="JAUIZM010000003">
    <property type="protein sequence ID" value="KAK1395034.1"/>
    <property type="molecule type" value="Genomic_DNA"/>
</dbReference>
<sequence length="636" mass="73558">MDNNRSWIDFPAMSMLSGWTTAGHLACPYCAYDHDAYNLSHGGKPTWFDNHRKFLPANHPFRKNKNWFTKGKTVSELAPPIRTGEDVFQEIESLGLMKITELGSDEHNAKIIKTYKCGWKKRRRSHGCVKTRYLDDREYTSANDYVLFNCPEVAPYIEIFTSGLREQNPYINGVEIDKFLEINFATWFKDYAEDASLVPNEFVRDLASRPLRSVRSVPIYYVNGLKQTTLMMNLMEKRGEHSPSIKRRTLSLSLSLSQIRGMRMPRRQTSGQQIMLRTPEMSQQSTPEMSQHHHTPEQTPQNTPYETPDPGTLGESSSAVINGVWKVGTMHDDGRIRVEVIEGVLEPSNKCSKQTSSIMFERLEPKGFTWKLVSKDTKLFCFEEFKKYFIWRQPDNLVYQAWLKSASYRYKDMRSRAREKWEKKNQLDNRIGKNVWLSWIEEWKTPECMAKTEIKRSNRKGGADGNEYPAIHTGGSSSARKTAALLADDYSRDPFSPELFLYTHTKNHDMKTFIDEKSAKIYEKIKALRDERSRPIDGSSTPQPVDENQLYYDAVGGRNSRNKIYGIGSSQDLFYAPSSSTIAHICNSSHPNSQDYEKLQTELEVMKERMKEMDAMQQRMKDMENLLARLSDNQNQ</sequence>
<comment type="caution">
    <text evidence="3">The sequence shown here is derived from an EMBL/GenBank/DDBJ whole genome shotgun (WGS) entry which is preliminary data.</text>
</comment>
<accession>A0AAD8IZS0</accession>
<feature type="region of interest" description="Disordered" evidence="2">
    <location>
        <begin position="264"/>
        <end position="313"/>
    </location>
</feature>
<dbReference type="InterPro" id="IPR004252">
    <property type="entry name" value="Probable_transposase_24"/>
</dbReference>
<evidence type="ECO:0000256" key="2">
    <source>
        <dbReference type="SAM" id="MobiDB-lite"/>
    </source>
</evidence>
<dbReference type="AlphaFoldDB" id="A0AAD8IZS0"/>
<dbReference type="Pfam" id="PF03004">
    <property type="entry name" value="Transposase_24"/>
    <property type="match status" value="1"/>
</dbReference>
<dbReference type="PANTHER" id="PTHR10775">
    <property type="entry name" value="OS08G0208400 PROTEIN"/>
    <property type="match status" value="1"/>
</dbReference>
<dbReference type="InterPro" id="IPR004242">
    <property type="entry name" value="Transposase_21"/>
</dbReference>
<reference evidence="3" key="2">
    <citation type="submission" date="2023-05" db="EMBL/GenBank/DDBJ databases">
        <authorList>
            <person name="Schelkunov M.I."/>
        </authorList>
    </citation>
    <scope>NUCLEOTIDE SEQUENCE</scope>
    <source>
        <strain evidence="3">Hsosn_3</strain>
        <tissue evidence="3">Leaf</tissue>
    </source>
</reference>
<name>A0AAD8IZS0_9APIA</name>
<evidence type="ECO:0008006" key="5">
    <source>
        <dbReference type="Google" id="ProtNLM"/>
    </source>
</evidence>
<dbReference type="Proteomes" id="UP001237642">
    <property type="component" value="Unassembled WGS sequence"/>
</dbReference>
<gene>
    <name evidence="3" type="ORF">POM88_014090</name>
</gene>
<dbReference type="PANTHER" id="PTHR10775:SF185">
    <property type="entry name" value="OS08G0208400 PROTEIN"/>
    <property type="match status" value="1"/>
</dbReference>
<keyword evidence="1" id="KW-0175">Coiled coil</keyword>
<dbReference type="Pfam" id="PF02992">
    <property type="entry name" value="Transposase_21"/>
    <property type="match status" value="1"/>
</dbReference>
<organism evidence="3 4">
    <name type="scientific">Heracleum sosnowskyi</name>
    <dbReference type="NCBI Taxonomy" id="360622"/>
    <lineage>
        <taxon>Eukaryota</taxon>
        <taxon>Viridiplantae</taxon>
        <taxon>Streptophyta</taxon>
        <taxon>Embryophyta</taxon>
        <taxon>Tracheophyta</taxon>
        <taxon>Spermatophyta</taxon>
        <taxon>Magnoliopsida</taxon>
        <taxon>eudicotyledons</taxon>
        <taxon>Gunneridae</taxon>
        <taxon>Pentapetalae</taxon>
        <taxon>asterids</taxon>
        <taxon>campanulids</taxon>
        <taxon>Apiales</taxon>
        <taxon>Apiaceae</taxon>
        <taxon>Apioideae</taxon>
        <taxon>apioid superclade</taxon>
        <taxon>Tordylieae</taxon>
        <taxon>Tordyliinae</taxon>
        <taxon>Heracleum</taxon>
    </lineage>
</organism>
<keyword evidence="4" id="KW-1185">Reference proteome</keyword>
<proteinExistence type="predicted"/>
<evidence type="ECO:0000313" key="3">
    <source>
        <dbReference type="EMBL" id="KAK1395034.1"/>
    </source>
</evidence>
<feature type="compositionally biased region" description="Polar residues" evidence="2">
    <location>
        <begin position="267"/>
        <end position="289"/>
    </location>
</feature>
<protein>
    <recommendedName>
        <fullName evidence="5">Transposase</fullName>
    </recommendedName>
</protein>
<evidence type="ECO:0000313" key="4">
    <source>
        <dbReference type="Proteomes" id="UP001237642"/>
    </source>
</evidence>
<feature type="coiled-coil region" evidence="1">
    <location>
        <begin position="596"/>
        <end position="633"/>
    </location>
</feature>
<reference evidence="3" key="1">
    <citation type="submission" date="2023-02" db="EMBL/GenBank/DDBJ databases">
        <title>Genome of toxic invasive species Heracleum sosnowskyi carries increased number of genes despite the absence of recent whole-genome duplications.</title>
        <authorList>
            <person name="Schelkunov M."/>
            <person name="Shtratnikova V."/>
            <person name="Makarenko M."/>
            <person name="Klepikova A."/>
            <person name="Omelchenko D."/>
            <person name="Novikova G."/>
            <person name="Obukhova E."/>
            <person name="Bogdanov V."/>
            <person name="Penin A."/>
            <person name="Logacheva M."/>
        </authorList>
    </citation>
    <scope>NUCLEOTIDE SEQUENCE</scope>
    <source>
        <strain evidence="3">Hsosn_3</strain>
        <tissue evidence="3">Leaf</tissue>
    </source>
</reference>